<dbReference type="Pfam" id="PF20131">
    <property type="entry name" value="MC3"/>
    <property type="match status" value="1"/>
</dbReference>
<dbReference type="AlphaFoldDB" id="A0A546XJF1"/>
<evidence type="ECO:0000313" key="2">
    <source>
        <dbReference type="Proteomes" id="UP000317023"/>
    </source>
</evidence>
<dbReference type="RefSeq" id="WP_142859826.1">
    <property type="nucleotide sequence ID" value="NZ_SGOE01000011.1"/>
</dbReference>
<gene>
    <name evidence="1" type="ORF">EXN61_25305</name>
</gene>
<name>A0A546XJF1_AGRTU</name>
<comment type="caution">
    <text evidence="1">The sequence shown here is derived from an EMBL/GenBank/DDBJ whole genome shotgun (WGS) entry which is preliminary data.</text>
</comment>
<protein>
    <submittedName>
        <fullName evidence="1">Uncharacterized protein</fullName>
    </submittedName>
</protein>
<reference evidence="1 2" key="1">
    <citation type="journal article" date="2019" name="Appl. Microbiol. Biotechnol.">
        <title>Differential efficiency of wild type rhizogenic strains for rol gene transformation of plants.</title>
        <authorList>
            <person name="Desmet S."/>
            <person name="De Keyser E."/>
            <person name="Van Vaerenbergh J."/>
            <person name="Baeyen S."/>
            <person name="Van Huylenbroeck J."/>
            <person name="Geelen D."/>
            <person name="Dhooghe E."/>
        </authorList>
    </citation>
    <scope>NUCLEOTIDE SEQUENCE [LARGE SCALE GENOMIC DNA]</scope>
    <source>
        <strain evidence="1 2">MAFF210266</strain>
    </source>
</reference>
<sequence length="163" mass="18427">MRANHEELILRNPMLGACLFWQFAKAFAEYGNDEAPALPLFFAVSAMLFHKPTVDKVYRMNFDSGILKAVSERPDIIAGLQSRMEDFSTSTLHALQLAISAQLLSREAPGDLPTFRAIEPELPKPLRKPDSPVTEMLAASKRFGAWFANEPFFTIQRHLMIEF</sequence>
<dbReference type="EMBL" id="SGOE01000011">
    <property type="protein sequence ID" value="TRB00855.1"/>
    <property type="molecule type" value="Genomic_DNA"/>
</dbReference>
<accession>A0A546XJF1</accession>
<proteinExistence type="predicted"/>
<evidence type="ECO:0000313" key="1">
    <source>
        <dbReference type="EMBL" id="TRB00855.1"/>
    </source>
</evidence>
<dbReference type="InterPro" id="IPR045390">
    <property type="entry name" value="ABC-3C_MC3"/>
</dbReference>
<organism evidence="1 2">
    <name type="scientific">Agrobacterium tumefaciens</name>
    <dbReference type="NCBI Taxonomy" id="358"/>
    <lineage>
        <taxon>Bacteria</taxon>
        <taxon>Pseudomonadati</taxon>
        <taxon>Pseudomonadota</taxon>
        <taxon>Alphaproteobacteria</taxon>
        <taxon>Hyphomicrobiales</taxon>
        <taxon>Rhizobiaceae</taxon>
        <taxon>Rhizobium/Agrobacterium group</taxon>
        <taxon>Agrobacterium</taxon>
        <taxon>Agrobacterium tumefaciens complex</taxon>
    </lineage>
</organism>
<dbReference type="Proteomes" id="UP000317023">
    <property type="component" value="Unassembled WGS sequence"/>
</dbReference>